<protein>
    <submittedName>
        <fullName evidence="3">Uncharacterized protein</fullName>
    </submittedName>
</protein>
<gene>
    <name evidence="3" type="ORF">Vau01_065940</name>
</gene>
<dbReference type="Proteomes" id="UP000612585">
    <property type="component" value="Unassembled WGS sequence"/>
</dbReference>
<keyword evidence="2" id="KW-0472">Membrane</keyword>
<proteinExistence type="predicted"/>
<dbReference type="AlphaFoldDB" id="A0A8J3ZD99"/>
<feature type="transmembrane region" description="Helical" evidence="2">
    <location>
        <begin position="183"/>
        <end position="203"/>
    </location>
</feature>
<evidence type="ECO:0000256" key="1">
    <source>
        <dbReference type="SAM" id="MobiDB-lite"/>
    </source>
</evidence>
<feature type="transmembrane region" description="Helical" evidence="2">
    <location>
        <begin position="152"/>
        <end position="171"/>
    </location>
</feature>
<keyword evidence="2" id="KW-1133">Transmembrane helix</keyword>
<feature type="region of interest" description="Disordered" evidence="1">
    <location>
        <begin position="268"/>
        <end position="308"/>
    </location>
</feature>
<reference evidence="3" key="1">
    <citation type="submission" date="2021-01" db="EMBL/GenBank/DDBJ databases">
        <title>Whole genome shotgun sequence of Virgisporangium aurantiacum NBRC 16421.</title>
        <authorList>
            <person name="Komaki H."/>
            <person name="Tamura T."/>
        </authorList>
    </citation>
    <scope>NUCLEOTIDE SEQUENCE</scope>
    <source>
        <strain evidence="3">NBRC 16421</strain>
    </source>
</reference>
<keyword evidence="4" id="KW-1185">Reference proteome</keyword>
<organism evidence="3 4">
    <name type="scientific">Virgisporangium aurantiacum</name>
    <dbReference type="NCBI Taxonomy" id="175570"/>
    <lineage>
        <taxon>Bacteria</taxon>
        <taxon>Bacillati</taxon>
        <taxon>Actinomycetota</taxon>
        <taxon>Actinomycetes</taxon>
        <taxon>Micromonosporales</taxon>
        <taxon>Micromonosporaceae</taxon>
        <taxon>Virgisporangium</taxon>
    </lineage>
</organism>
<sequence>MNSTAPSRVTEIDRYIAGVSAALADLPDAVRQELLEDLPDHLAEIAADDRASLDDRLGPPASYAAELRAATGVDVGKSERSPRRVAATIAALRPHARTFDETVGRLIGYDRLGDFLVQLRPAWWVFRGYVVAMVLLYFLADGYDLFPQDSSAGLLGWALVVVLVGLSIRIGRRPLHMTRRARPLWLAVGAAAVLAAAFGLAWVSGGHDNYAPSPSYPPSGNIGYEDPNEVYVYTENGQSITNVRVYNRRGDAVPIGVPMGCGTQTGPVYREQRGCIPETDASGTPEPSGPVTQSPEPGGSGPPSPSAS</sequence>
<keyword evidence="2" id="KW-0812">Transmembrane</keyword>
<name>A0A8J3ZD99_9ACTN</name>
<accession>A0A8J3ZD99</accession>
<feature type="transmembrane region" description="Helical" evidence="2">
    <location>
        <begin position="121"/>
        <end position="140"/>
    </location>
</feature>
<dbReference type="EMBL" id="BOPG01000044">
    <property type="protein sequence ID" value="GIJ59078.1"/>
    <property type="molecule type" value="Genomic_DNA"/>
</dbReference>
<evidence type="ECO:0000256" key="2">
    <source>
        <dbReference type="SAM" id="Phobius"/>
    </source>
</evidence>
<evidence type="ECO:0000313" key="4">
    <source>
        <dbReference type="Proteomes" id="UP000612585"/>
    </source>
</evidence>
<dbReference type="RefSeq" id="WP_204000733.1">
    <property type="nucleotide sequence ID" value="NZ_BOPG01000044.1"/>
</dbReference>
<evidence type="ECO:0000313" key="3">
    <source>
        <dbReference type="EMBL" id="GIJ59078.1"/>
    </source>
</evidence>
<comment type="caution">
    <text evidence="3">The sequence shown here is derived from an EMBL/GenBank/DDBJ whole genome shotgun (WGS) entry which is preliminary data.</text>
</comment>